<evidence type="ECO:0000259" key="5">
    <source>
        <dbReference type="PROSITE" id="PS50931"/>
    </source>
</evidence>
<dbReference type="GO" id="GO:0005829">
    <property type="term" value="C:cytosol"/>
    <property type="evidence" value="ECO:0007669"/>
    <property type="project" value="TreeGrafter"/>
</dbReference>
<gene>
    <name evidence="6" type="ORF">FY036_18610</name>
</gene>
<keyword evidence="2" id="KW-0805">Transcription regulation</keyword>
<name>A0A5D4GQX1_9HYPH</name>
<dbReference type="RefSeq" id="WP_148916254.1">
    <property type="nucleotide sequence ID" value="NZ_VSZS01000066.1"/>
</dbReference>
<dbReference type="PANTHER" id="PTHR30419:SF8">
    <property type="entry name" value="NITROGEN ASSIMILATION TRANSCRIPTIONAL ACTIVATOR-RELATED"/>
    <property type="match status" value="1"/>
</dbReference>
<protein>
    <submittedName>
        <fullName evidence="6">LysR family transcriptional regulator</fullName>
    </submittedName>
</protein>
<dbReference type="Pfam" id="PF03466">
    <property type="entry name" value="LysR_substrate"/>
    <property type="match status" value="1"/>
</dbReference>
<sequence>MAGLKETARDRFIRRGLKLSHLRLLSALDVTGQISAAAAHLAISQPAASRLLAEVERIAGAELYRRHARGIVFTEAGSHLATLARRMLGDLDAASREVEELDAGRRGFVSIGAVTGAALEHVLPVLRQTRLTHPHINVNVVVDTSDKLAPLMLADELDFYIGRIPGTIDASAFVPEPIGPEPVALIVRAGHPLTRRKSPSIEECVEFDWVLQPLGGLMRQTVESYLMSRRVSLPARVISTSSTLMTLALIAQSNAIAPIARSAATFFGSEEGLDGRIVKLPVADDMVVAPYSLLRPSGRDLSPTARIVHQQIAARLPREQATRG</sequence>
<dbReference type="SUPFAM" id="SSF46785">
    <property type="entry name" value="Winged helix' DNA-binding domain"/>
    <property type="match status" value="1"/>
</dbReference>
<organism evidence="6 7">
    <name type="scientific">Neoaquamicrobium microcysteis</name>
    <dbReference type="NCBI Taxonomy" id="2682781"/>
    <lineage>
        <taxon>Bacteria</taxon>
        <taxon>Pseudomonadati</taxon>
        <taxon>Pseudomonadota</taxon>
        <taxon>Alphaproteobacteria</taxon>
        <taxon>Hyphomicrobiales</taxon>
        <taxon>Phyllobacteriaceae</taxon>
        <taxon>Neoaquamicrobium</taxon>
    </lineage>
</organism>
<dbReference type="Proteomes" id="UP000323258">
    <property type="component" value="Unassembled WGS sequence"/>
</dbReference>
<evidence type="ECO:0000313" key="6">
    <source>
        <dbReference type="EMBL" id="TYR30718.1"/>
    </source>
</evidence>
<dbReference type="InterPro" id="IPR005119">
    <property type="entry name" value="LysR_subst-bd"/>
</dbReference>
<feature type="domain" description="HTH lysR-type" evidence="5">
    <location>
        <begin position="17"/>
        <end position="74"/>
    </location>
</feature>
<dbReference type="Gene3D" id="3.40.190.290">
    <property type="match status" value="1"/>
</dbReference>
<dbReference type="Gene3D" id="1.10.10.10">
    <property type="entry name" value="Winged helix-like DNA-binding domain superfamily/Winged helix DNA-binding domain"/>
    <property type="match status" value="1"/>
</dbReference>
<reference evidence="6 7" key="1">
    <citation type="submission" date="2019-08" db="EMBL/GenBank/DDBJ databases">
        <authorList>
            <person name="Seo Y.L."/>
        </authorList>
    </citation>
    <scope>NUCLEOTIDE SEQUENCE [LARGE SCALE GENOMIC DNA]</scope>
    <source>
        <strain evidence="6 7">MaA-C15</strain>
    </source>
</reference>
<dbReference type="GO" id="GO:0003677">
    <property type="term" value="F:DNA binding"/>
    <property type="evidence" value="ECO:0007669"/>
    <property type="project" value="UniProtKB-KW"/>
</dbReference>
<dbReference type="Pfam" id="PF00126">
    <property type="entry name" value="HTH_1"/>
    <property type="match status" value="1"/>
</dbReference>
<keyword evidence="3" id="KW-0238">DNA-binding</keyword>
<comment type="caution">
    <text evidence="6">The sequence shown here is derived from an EMBL/GenBank/DDBJ whole genome shotgun (WGS) entry which is preliminary data.</text>
</comment>
<reference evidence="6 7" key="2">
    <citation type="submission" date="2019-09" db="EMBL/GenBank/DDBJ databases">
        <title>Mesorhizobium sp. MaA-C15 isolated from Microcystis aeruginosa.</title>
        <authorList>
            <person name="Jeong S.E."/>
            <person name="Jin H.M."/>
            <person name="Jeon C.O."/>
        </authorList>
    </citation>
    <scope>NUCLEOTIDE SEQUENCE [LARGE SCALE GENOMIC DNA]</scope>
    <source>
        <strain evidence="6 7">MaA-C15</strain>
    </source>
</reference>
<dbReference type="PROSITE" id="PS50931">
    <property type="entry name" value="HTH_LYSR"/>
    <property type="match status" value="1"/>
</dbReference>
<dbReference type="EMBL" id="VSZS01000066">
    <property type="protein sequence ID" value="TYR30718.1"/>
    <property type="molecule type" value="Genomic_DNA"/>
</dbReference>
<evidence type="ECO:0000256" key="3">
    <source>
        <dbReference type="ARBA" id="ARBA00023125"/>
    </source>
</evidence>
<evidence type="ECO:0000256" key="4">
    <source>
        <dbReference type="ARBA" id="ARBA00023163"/>
    </source>
</evidence>
<accession>A0A5D4GQX1</accession>
<comment type="similarity">
    <text evidence="1">Belongs to the LysR transcriptional regulatory family.</text>
</comment>
<dbReference type="SUPFAM" id="SSF53850">
    <property type="entry name" value="Periplasmic binding protein-like II"/>
    <property type="match status" value="1"/>
</dbReference>
<dbReference type="InterPro" id="IPR050950">
    <property type="entry name" value="HTH-type_LysR_regulators"/>
</dbReference>
<dbReference type="PANTHER" id="PTHR30419">
    <property type="entry name" value="HTH-TYPE TRANSCRIPTIONAL REGULATOR YBHD"/>
    <property type="match status" value="1"/>
</dbReference>
<dbReference type="InterPro" id="IPR036388">
    <property type="entry name" value="WH-like_DNA-bd_sf"/>
</dbReference>
<dbReference type="InterPro" id="IPR000847">
    <property type="entry name" value="LysR_HTH_N"/>
</dbReference>
<evidence type="ECO:0000313" key="7">
    <source>
        <dbReference type="Proteomes" id="UP000323258"/>
    </source>
</evidence>
<keyword evidence="7" id="KW-1185">Reference proteome</keyword>
<evidence type="ECO:0000256" key="1">
    <source>
        <dbReference type="ARBA" id="ARBA00009437"/>
    </source>
</evidence>
<proteinExistence type="inferred from homology"/>
<dbReference type="GO" id="GO:0003700">
    <property type="term" value="F:DNA-binding transcription factor activity"/>
    <property type="evidence" value="ECO:0007669"/>
    <property type="project" value="InterPro"/>
</dbReference>
<dbReference type="OrthoDB" id="7809623at2"/>
<evidence type="ECO:0000256" key="2">
    <source>
        <dbReference type="ARBA" id="ARBA00023015"/>
    </source>
</evidence>
<dbReference type="AlphaFoldDB" id="A0A5D4GQX1"/>
<dbReference type="InterPro" id="IPR036390">
    <property type="entry name" value="WH_DNA-bd_sf"/>
</dbReference>
<keyword evidence="4" id="KW-0804">Transcription</keyword>